<evidence type="ECO:0000256" key="1">
    <source>
        <dbReference type="SAM" id="MobiDB-lite"/>
    </source>
</evidence>
<evidence type="ECO:0000313" key="2">
    <source>
        <dbReference type="EMBL" id="CCK71634.1"/>
    </source>
</evidence>
<keyword evidence="3" id="KW-1185">Reference proteome</keyword>
<feature type="compositionally biased region" description="Basic residues" evidence="1">
    <location>
        <begin position="178"/>
        <end position="191"/>
    </location>
</feature>
<feature type="region of interest" description="Disordered" evidence="1">
    <location>
        <begin position="137"/>
        <end position="160"/>
    </location>
</feature>
<proteinExistence type="predicted"/>
<reference evidence="2 3" key="1">
    <citation type="journal article" date="2011" name="Proc. Natl. Acad. Sci. U.S.A.">
        <title>Evolutionary erosion of yeast sex chromosomes by mating-type switching accidents.</title>
        <authorList>
            <person name="Gordon J.L."/>
            <person name="Armisen D."/>
            <person name="Proux-Wera E."/>
            <person name="Oheigeartaigh S.S."/>
            <person name="Byrne K.P."/>
            <person name="Wolfe K.H."/>
        </authorList>
    </citation>
    <scope>NUCLEOTIDE SEQUENCE [LARGE SCALE GENOMIC DNA]</scope>
    <source>
        <strain evidence="3">ATCC MYA-139 / BCRC 22969 / CBS 8797 / CCRC 22969 / KCTC 17520 / NBRC 10181 / NCYC 3082</strain>
    </source>
</reference>
<dbReference type="InterPro" id="IPR018555">
    <property type="entry name" value="C630.06c-like"/>
</dbReference>
<protein>
    <submittedName>
        <fullName evidence="2">Uncharacterized protein</fullName>
    </submittedName>
</protein>
<dbReference type="HOGENOM" id="CLU_1326555_0_0_1"/>
<dbReference type="KEGG" id="kng:KNAG_0H02205"/>
<evidence type="ECO:0000313" key="3">
    <source>
        <dbReference type="Proteomes" id="UP000006310"/>
    </source>
</evidence>
<gene>
    <name evidence="2" type="primary">KNAG0H02205</name>
    <name evidence="2" type="ordered locus">KNAG_0H02205</name>
</gene>
<dbReference type="RefSeq" id="XP_022465879.1">
    <property type="nucleotide sequence ID" value="XM_022609488.1"/>
</dbReference>
<reference evidence="3" key="2">
    <citation type="submission" date="2012-08" db="EMBL/GenBank/DDBJ databases">
        <title>Genome sequence of Kazachstania naganishii.</title>
        <authorList>
            <person name="Gordon J.L."/>
            <person name="Armisen D."/>
            <person name="Proux-Wera E."/>
            <person name="OhEigeartaigh S.S."/>
            <person name="Byrne K.P."/>
            <person name="Wolfe K.H."/>
        </authorList>
    </citation>
    <scope>NUCLEOTIDE SEQUENCE [LARGE SCALE GENOMIC DNA]</scope>
    <source>
        <strain evidence="3">ATCC MYA-139 / BCRC 22969 / CBS 8797 / CCRC 22969 / KCTC 17520 / NBRC 10181 / NCYC 3082</strain>
    </source>
</reference>
<dbReference type="GeneID" id="34527366"/>
<feature type="region of interest" description="Disordered" evidence="1">
    <location>
        <begin position="178"/>
        <end position="207"/>
    </location>
</feature>
<dbReference type="Pfam" id="PF09428">
    <property type="entry name" value="DUF2011"/>
    <property type="match status" value="1"/>
</dbReference>
<organism evidence="2 3">
    <name type="scientific">Huiozyma naganishii (strain ATCC MYA-139 / BCRC 22969 / CBS 8797 / KCTC 17520 / NBRC 10181 / NCYC 3082 / Yp74L-3)</name>
    <name type="common">Yeast</name>
    <name type="synonym">Kazachstania naganishii</name>
    <dbReference type="NCBI Taxonomy" id="1071383"/>
    <lineage>
        <taxon>Eukaryota</taxon>
        <taxon>Fungi</taxon>
        <taxon>Dikarya</taxon>
        <taxon>Ascomycota</taxon>
        <taxon>Saccharomycotina</taxon>
        <taxon>Saccharomycetes</taxon>
        <taxon>Saccharomycetales</taxon>
        <taxon>Saccharomycetaceae</taxon>
        <taxon>Huiozyma</taxon>
    </lineage>
</organism>
<dbReference type="STRING" id="1071383.J7S8M1"/>
<dbReference type="EMBL" id="HE978321">
    <property type="protein sequence ID" value="CCK71634.1"/>
    <property type="molecule type" value="Genomic_DNA"/>
</dbReference>
<feature type="compositionally biased region" description="Basic and acidic residues" evidence="1">
    <location>
        <begin position="149"/>
        <end position="160"/>
    </location>
</feature>
<accession>J7S8M1</accession>
<dbReference type="Proteomes" id="UP000006310">
    <property type="component" value="Chromosome 8"/>
</dbReference>
<dbReference type="AlphaFoldDB" id="J7S8M1"/>
<sequence length="207" mass="23399">MAQDQKIVSRAALFDEIDEHSGGEAPVTEPDFEFVEVGVTDAVEDSVNPEFELFPLFSAGGVTRVELGGSEEEEVDVRPVRNEGYYFAERTEEVRERALAAAVSFEQVLGVQTAVTTQRRVLDVSVYNLGVEHELRDAERRRRRKPGKRQRDARRDGARRVLEREEQRLMVKKLIKKTFKRRGGKKHKKRAATVGEAPATSIPTIAH</sequence>
<name>J7S8M1_HUIN7</name>